<comment type="caution">
    <text evidence="2">The sequence shown here is derived from an EMBL/GenBank/DDBJ whole genome shotgun (WGS) entry which is preliminary data.</text>
</comment>
<feature type="chain" id="PRO_5011109222" description="Lipoprotein" evidence="1">
    <location>
        <begin position="24"/>
        <end position="334"/>
    </location>
</feature>
<gene>
    <name evidence="2" type="ORF">AWB68_07873</name>
</gene>
<proteinExistence type="predicted"/>
<feature type="signal peptide" evidence="1">
    <location>
        <begin position="1"/>
        <end position="23"/>
    </location>
</feature>
<protein>
    <recommendedName>
        <fullName evidence="4">Lipoprotein</fullName>
    </recommendedName>
</protein>
<dbReference type="EMBL" id="FCON02000208">
    <property type="protein sequence ID" value="SAL85996.1"/>
    <property type="molecule type" value="Genomic_DNA"/>
</dbReference>
<accession>A0A158KXW5</accession>
<evidence type="ECO:0000313" key="3">
    <source>
        <dbReference type="Proteomes" id="UP000054770"/>
    </source>
</evidence>
<reference evidence="2" key="1">
    <citation type="submission" date="2016-01" db="EMBL/GenBank/DDBJ databases">
        <authorList>
            <person name="Peeters C."/>
        </authorList>
    </citation>
    <scope>NUCLEOTIDE SEQUENCE [LARGE SCALE GENOMIC DNA]</scope>
    <source>
        <strain evidence="2">LMG 22940</strain>
    </source>
</reference>
<dbReference type="Proteomes" id="UP000054770">
    <property type="component" value="Unassembled WGS sequence"/>
</dbReference>
<name>A0A158KXW5_9BURK</name>
<evidence type="ECO:0000256" key="1">
    <source>
        <dbReference type="SAM" id="SignalP"/>
    </source>
</evidence>
<dbReference type="PROSITE" id="PS51257">
    <property type="entry name" value="PROKAR_LIPOPROTEIN"/>
    <property type="match status" value="1"/>
</dbReference>
<keyword evidence="3" id="KW-1185">Reference proteome</keyword>
<dbReference type="RefSeq" id="WP_087649664.1">
    <property type="nucleotide sequence ID" value="NZ_FCON02000208.1"/>
</dbReference>
<evidence type="ECO:0008006" key="4">
    <source>
        <dbReference type="Google" id="ProtNLM"/>
    </source>
</evidence>
<sequence>MITPRFALFFLFLCAGLGLSGCATNMTSVATFGDATAAVAQQTTEVLPKMPQNCRELQTLFSEQRAIVSSALTQKDTKNQPVARKAALSAANDVNDERGQLDVYVESLASASGTVQGNCKLMDSYAPQLQALSSTLASYASAVKALAQDQYVTYRPEYGALSKSVGSIPVGGTKSLLDPKQVDAINGVEALIYKLATQSYRQSKLKEVLDNSKPVENVIQQLQIVAGLYLVEIQGLAVAQLNAAGAAKVLQQKQLLFEPIAVQEYVKGLQAQQSVTKSRASALQEYIQVLSKVGPTLTKARDSINRVPLQDTVREIEEFAHAAYSAQQSLRDAF</sequence>
<evidence type="ECO:0000313" key="2">
    <source>
        <dbReference type="EMBL" id="SAL85996.1"/>
    </source>
</evidence>
<dbReference type="AlphaFoldDB" id="A0A158KXW5"/>
<keyword evidence="1" id="KW-0732">Signal</keyword>
<organism evidence="2 3">
    <name type="scientific">Caballeronia choica</name>
    <dbReference type="NCBI Taxonomy" id="326476"/>
    <lineage>
        <taxon>Bacteria</taxon>
        <taxon>Pseudomonadati</taxon>
        <taxon>Pseudomonadota</taxon>
        <taxon>Betaproteobacteria</taxon>
        <taxon>Burkholderiales</taxon>
        <taxon>Burkholderiaceae</taxon>
        <taxon>Caballeronia</taxon>
    </lineage>
</organism>